<proteinExistence type="predicted"/>
<evidence type="ECO:0000313" key="6">
    <source>
        <dbReference type="EMBL" id="USJ23212.1"/>
    </source>
</evidence>
<dbReference type="InterPro" id="IPR032808">
    <property type="entry name" value="DoxX"/>
</dbReference>
<dbReference type="AlphaFoldDB" id="A0A9Q9D9Q5"/>
<reference evidence="6" key="1">
    <citation type="submission" date="2022-06" db="EMBL/GenBank/DDBJ databases">
        <title>Physiological and biochemical characterization and genomic elucidation of a strain of the genus Ensifer adhaerens M8 that combines arsenic oxidation and chromium reduction.</title>
        <authorList>
            <person name="Li X."/>
            <person name="Yu c."/>
        </authorList>
    </citation>
    <scope>NUCLEOTIDE SEQUENCE</scope>
    <source>
        <strain evidence="6">M8</strain>
    </source>
</reference>
<gene>
    <name evidence="6" type="ORF">NE863_18340</name>
</gene>
<keyword evidence="2 5" id="KW-0812">Transmembrane</keyword>
<evidence type="ECO:0000256" key="2">
    <source>
        <dbReference type="ARBA" id="ARBA00022692"/>
    </source>
</evidence>
<dbReference type="EMBL" id="CP098807">
    <property type="protein sequence ID" value="USJ23212.1"/>
    <property type="molecule type" value="Genomic_DNA"/>
</dbReference>
<dbReference type="OrthoDB" id="7064507at2"/>
<evidence type="ECO:0000256" key="3">
    <source>
        <dbReference type="ARBA" id="ARBA00022989"/>
    </source>
</evidence>
<dbReference type="GO" id="GO:0016020">
    <property type="term" value="C:membrane"/>
    <property type="evidence" value="ECO:0007669"/>
    <property type="project" value="UniProtKB-SubCell"/>
</dbReference>
<evidence type="ECO:0000256" key="4">
    <source>
        <dbReference type="ARBA" id="ARBA00023136"/>
    </source>
</evidence>
<evidence type="ECO:0000313" key="7">
    <source>
        <dbReference type="Proteomes" id="UP001055460"/>
    </source>
</evidence>
<feature type="transmembrane region" description="Helical" evidence="5">
    <location>
        <begin position="52"/>
        <end position="72"/>
    </location>
</feature>
<sequence>MSGPIASILDSRAFGILARVLLTLVFWSSGLAKLFDFNANVAIMEGFGLTPGWLFNSMTLILQIGASLLIILNRWVWLAAGALAVFTVLTIPIAHPFWLKEGEETFRDMTVALEHVSVIGGLALVSILSRRR</sequence>
<dbReference type="Proteomes" id="UP001055460">
    <property type="component" value="Chromosome"/>
</dbReference>
<feature type="transmembrane region" description="Helical" evidence="5">
    <location>
        <begin position="12"/>
        <end position="32"/>
    </location>
</feature>
<organism evidence="6 7">
    <name type="scientific">Ensifer adhaerens</name>
    <name type="common">Sinorhizobium morelense</name>
    <dbReference type="NCBI Taxonomy" id="106592"/>
    <lineage>
        <taxon>Bacteria</taxon>
        <taxon>Pseudomonadati</taxon>
        <taxon>Pseudomonadota</taxon>
        <taxon>Alphaproteobacteria</taxon>
        <taxon>Hyphomicrobiales</taxon>
        <taxon>Rhizobiaceae</taxon>
        <taxon>Sinorhizobium/Ensifer group</taxon>
        <taxon>Ensifer</taxon>
    </lineage>
</organism>
<dbReference type="Pfam" id="PF07681">
    <property type="entry name" value="DoxX"/>
    <property type="match status" value="1"/>
</dbReference>
<keyword evidence="3 5" id="KW-1133">Transmembrane helix</keyword>
<dbReference type="RefSeq" id="WP_110818573.1">
    <property type="nucleotide sequence ID" value="NZ_CP098807.1"/>
</dbReference>
<feature type="transmembrane region" description="Helical" evidence="5">
    <location>
        <begin position="111"/>
        <end position="129"/>
    </location>
</feature>
<keyword evidence="4 5" id="KW-0472">Membrane</keyword>
<evidence type="ECO:0000256" key="1">
    <source>
        <dbReference type="ARBA" id="ARBA00004141"/>
    </source>
</evidence>
<accession>A0A9Q9D9Q5</accession>
<name>A0A9Q9D9Q5_ENSAD</name>
<evidence type="ECO:0000256" key="5">
    <source>
        <dbReference type="SAM" id="Phobius"/>
    </source>
</evidence>
<protein>
    <submittedName>
        <fullName evidence="6">DoxX family protein</fullName>
    </submittedName>
</protein>
<feature type="transmembrane region" description="Helical" evidence="5">
    <location>
        <begin position="77"/>
        <end position="99"/>
    </location>
</feature>
<comment type="subcellular location">
    <subcellularLocation>
        <location evidence="1">Membrane</location>
        <topology evidence="1">Multi-pass membrane protein</topology>
    </subcellularLocation>
</comment>